<reference evidence="3 4" key="2">
    <citation type="submission" date="2016-02" db="EMBL/GenBank/DDBJ databases">
        <authorList>
            <person name="Wen L."/>
            <person name="He K."/>
            <person name="Yang H."/>
        </authorList>
    </citation>
    <scope>NUCLEOTIDE SEQUENCE [LARGE SCALE GENOMIC DNA]</scope>
    <source>
        <strain evidence="3 4">AGD 8-3</strain>
    </source>
</reference>
<feature type="compositionally biased region" description="Basic and acidic residues" evidence="1">
    <location>
        <begin position="1"/>
        <end position="30"/>
    </location>
</feature>
<keyword evidence="2" id="KW-0812">Transmembrane</keyword>
<gene>
    <name evidence="3" type="ORF">LOKO_00279</name>
</gene>
<proteinExistence type="predicted"/>
<dbReference type="STRING" id="507626.LOKO_00279"/>
<accession>A0A120JVJ5</accession>
<keyword evidence="4" id="KW-1185">Reference proteome</keyword>
<evidence type="ECO:0000256" key="1">
    <source>
        <dbReference type="SAM" id="MobiDB-lite"/>
    </source>
</evidence>
<feature type="transmembrane region" description="Helical" evidence="2">
    <location>
        <begin position="44"/>
        <end position="64"/>
    </location>
</feature>
<dbReference type="KEGG" id="hco:LOKO_00279"/>
<protein>
    <submittedName>
        <fullName evidence="3">Uncharacterized protein</fullName>
    </submittedName>
</protein>
<sequence>MDTRESKTAQEEYEHIKEVRMPEDFEHPEPDASQPEARRPAKGWHWLLLATAVLAGGFLAYRLLSALWV</sequence>
<keyword evidence="2" id="KW-0472">Membrane</keyword>
<organism evidence="3 4">
    <name type="scientific">Halomonas chromatireducens</name>
    <dbReference type="NCBI Taxonomy" id="507626"/>
    <lineage>
        <taxon>Bacteria</taxon>
        <taxon>Pseudomonadati</taxon>
        <taxon>Pseudomonadota</taxon>
        <taxon>Gammaproteobacteria</taxon>
        <taxon>Oceanospirillales</taxon>
        <taxon>Halomonadaceae</taxon>
        <taxon>Halomonas</taxon>
    </lineage>
</organism>
<dbReference type="AlphaFoldDB" id="A0A120JVJ5"/>
<evidence type="ECO:0000313" key="3">
    <source>
        <dbReference type="EMBL" id="AMC99375.1"/>
    </source>
</evidence>
<dbReference type="EMBL" id="CP014226">
    <property type="protein sequence ID" value="AMC99375.1"/>
    <property type="molecule type" value="Genomic_DNA"/>
</dbReference>
<dbReference type="RefSeq" id="WP_066444069.1">
    <property type="nucleotide sequence ID" value="NZ_CP014226.1"/>
</dbReference>
<dbReference type="PATRIC" id="fig|507626.3.peg.274"/>
<reference evidence="3 4" key="1">
    <citation type="journal article" date="2016" name="Genome Announc.">
        <title>Draft Genome Sequence of 'Halomonas chromatireducens' Strain AGD 8-3, a Haloalkaliphilic Chromate- and Selenite-Reducing Gammaproteobacterium.</title>
        <authorList>
            <person name="Sharko F.S."/>
            <person name="Shapovalova A.A."/>
            <person name="Tsygankova S.V."/>
            <person name="Komova A.V."/>
            <person name="Boulygina E.S."/>
            <person name="Teslyuk A.B."/>
            <person name="Gotovtsev P.M."/>
            <person name="Namsaraev Z.B."/>
            <person name="Khijniak T.V."/>
            <person name="Nedoluzhko A.V."/>
            <person name="Vasilov R.G."/>
        </authorList>
    </citation>
    <scope>NUCLEOTIDE SEQUENCE [LARGE SCALE GENOMIC DNA]</scope>
    <source>
        <strain evidence="3 4">AGD 8-3</strain>
    </source>
</reference>
<name>A0A120JVJ5_9GAMM</name>
<keyword evidence="2" id="KW-1133">Transmembrane helix</keyword>
<feature type="region of interest" description="Disordered" evidence="1">
    <location>
        <begin position="1"/>
        <end position="38"/>
    </location>
</feature>
<evidence type="ECO:0000313" key="4">
    <source>
        <dbReference type="Proteomes" id="UP000063387"/>
    </source>
</evidence>
<dbReference type="Proteomes" id="UP000063387">
    <property type="component" value="Chromosome"/>
</dbReference>
<dbReference type="OrthoDB" id="6174536at2"/>
<evidence type="ECO:0000256" key="2">
    <source>
        <dbReference type="SAM" id="Phobius"/>
    </source>
</evidence>